<gene>
    <name evidence="1" type="ORF">ACFL2Z_03165</name>
</gene>
<evidence type="ECO:0000313" key="1">
    <source>
        <dbReference type="EMBL" id="MFC1799891.1"/>
    </source>
</evidence>
<keyword evidence="2" id="KW-1185">Reference proteome</keyword>
<organism evidence="1 2">
    <name type="scientific">Eiseniibacteriota bacterium</name>
    <dbReference type="NCBI Taxonomy" id="2212470"/>
    <lineage>
        <taxon>Bacteria</taxon>
        <taxon>Candidatus Eiseniibacteriota</taxon>
    </lineage>
</organism>
<accession>A0ABV6YP81</accession>
<dbReference type="Proteomes" id="UP001594288">
    <property type="component" value="Unassembled WGS sequence"/>
</dbReference>
<evidence type="ECO:0000313" key="2">
    <source>
        <dbReference type="Proteomes" id="UP001594288"/>
    </source>
</evidence>
<protein>
    <submittedName>
        <fullName evidence="1">Uncharacterized protein</fullName>
    </submittedName>
</protein>
<proteinExistence type="predicted"/>
<comment type="caution">
    <text evidence="1">The sequence shown here is derived from an EMBL/GenBank/DDBJ whole genome shotgun (WGS) entry which is preliminary data.</text>
</comment>
<dbReference type="EMBL" id="JBHPEI010000040">
    <property type="protein sequence ID" value="MFC1799891.1"/>
    <property type="molecule type" value="Genomic_DNA"/>
</dbReference>
<sequence length="167" mass="19306">MFYLERLHGETREQLCAWVENQLHEFYPERAEQYAGMLRDRPVVDWPGIVRAGREFRFRGRTFCEIESFGMTIRVLLRFAAEGGRIPRDHIKVGRMISREDFSRLAAGTKNDGRQNEVEEPPKSPTFALLYHCGVGTEIDPMETDPPVPELRSAMYLYVITDPAKAQ</sequence>
<reference evidence="1 2" key="1">
    <citation type="submission" date="2024-09" db="EMBL/GenBank/DDBJ databases">
        <authorList>
            <person name="D'Angelo T."/>
        </authorList>
    </citation>
    <scope>NUCLEOTIDE SEQUENCE [LARGE SCALE GENOMIC DNA]</scope>
    <source>
        <strain evidence="1">SAG AM-311-F02</strain>
    </source>
</reference>
<name>A0ABV6YP81_UNCEI</name>